<dbReference type="KEGG" id="ypc:BZ23_3421"/>
<evidence type="ECO:0000313" key="1">
    <source>
        <dbReference type="EMBL" id="SUP80113.1"/>
    </source>
</evidence>
<dbReference type="AlphaFoldDB" id="A0A380Q2V4"/>
<dbReference type="Proteomes" id="UP000255087">
    <property type="component" value="Unassembled WGS sequence"/>
</dbReference>
<sequence>MSIHDNITTDTCPAAYLLIQTLYYGSFRQELR</sequence>
<evidence type="ECO:0000313" key="2">
    <source>
        <dbReference type="Proteomes" id="UP000255087"/>
    </source>
</evidence>
<proteinExistence type="predicted"/>
<reference evidence="1 2" key="1">
    <citation type="submission" date="2018-06" db="EMBL/GenBank/DDBJ databases">
        <authorList>
            <consortium name="Pathogen Informatics"/>
            <person name="Doyle S."/>
        </authorList>
    </citation>
    <scope>NUCLEOTIDE SEQUENCE [LARGE SCALE GENOMIC DNA]</scope>
    <source>
        <strain evidence="1 2">NCTC8580</strain>
    </source>
</reference>
<accession>A0A380Q2V4</accession>
<dbReference type="EMBL" id="UHJC01000001">
    <property type="protein sequence ID" value="SUP80113.1"/>
    <property type="molecule type" value="Genomic_DNA"/>
</dbReference>
<name>A0A380Q2V4_YERPU</name>
<organism evidence="1 2">
    <name type="scientific">Yersinia pseudotuberculosis</name>
    <dbReference type="NCBI Taxonomy" id="633"/>
    <lineage>
        <taxon>Bacteria</taxon>
        <taxon>Pseudomonadati</taxon>
        <taxon>Pseudomonadota</taxon>
        <taxon>Gammaproteobacteria</taxon>
        <taxon>Enterobacterales</taxon>
        <taxon>Yersiniaceae</taxon>
        <taxon>Yersinia</taxon>
    </lineage>
</organism>
<dbReference type="KEGG" id="ypq:DJ40_2599"/>
<gene>
    <name evidence="1" type="ORF">NCTC8580_00154</name>
</gene>
<dbReference type="KEGG" id="ypr:BZ20_2298"/>
<protein>
    <submittedName>
        <fullName evidence="1">Uncharacterized protein</fullName>
    </submittedName>
</protein>